<dbReference type="SMART" id="SM00504">
    <property type="entry name" value="Ubox"/>
    <property type="match status" value="1"/>
</dbReference>
<evidence type="ECO:0000256" key="4">
    <source>
        <dbReference type="ARBA" id="ARBA00006388"/>
    </source>
</evidence>
<evidence type="ECO:0000256" key="13">
    <source>
        <dbReference type="ARBA" id="ARBA00022786"/>
    </source>
</evidence>
<dbReference type="FunFam" id="3.30.40.10:FF:000027">
    <property type="entry name" value="Pre-mRNA-processing factor 19, putative"/>
    <property type="match status" value="1"/>
</dbReference>
<evidence type="ECO:0000259" key="19">
    <source>
        <dbReference type="SMART" id="SM00504"/>
    </source>
</evidence>
<evidence type="ECO:0000256" key="2">
    <source>
        <dbReference type="ARBA" id="ARBA00004642"/>
    </source>
</evidence>
<keyword evidence="14 18" id="KW-0508">mRNA splicing</keyword>
<dbReference type="PROSITE" id="PS50082">
    <property type="entry name" value="WD_REPEATS_2"/>
    <property type="match status" value="4"/>
</dbReference>
<dbReference type="InterPro" id="IPR038959">
    <property type="entry name" value="Prp19"/>
</dbReference>
<dbReference type="STRING" id="478820.A0A196SJH3"/>
<accession>A0A196SJH3</accession>
<evidence type="ECO:0000256" key="7">
    <source>
        <dbReference type="ARBA" id="ARBA00022574"/>
    </source>
</evidence>
<comment type="catalytic activity">
    <reaction evidence="1 18">
        <text>S-ubiquitinyl-[E2 ubiquitin-conjugating enzyme]-L-cysteine + [acceptor protein]-L-lysine = [E2 ubiquitin-conjugating enzyme]-L-cysteine + N(6)-ubiquitinyl-[acceptor protein]-L-lysine.</text>
        <dbReference type="EC" id="2.3.2.27"/>
    </reaction>
</comment>
<dbReference type="CDD" id="cd16656">
    <property type="entry name" value="RING-Ubox_PRP19"/>
    <property type="match status" value="1"/>
</dbReference>
<keyword evidence="11" id="KW-0677">Repeat</keyword>
<dbReference type="GO" id="GO:0071006">
    <property type="term" value="C:U2-type catalytic step 1 spliceosome"/>
    <property type="evidence" value="ECO:0007669"/>
    <property type="project" value="TreeGrafter"/>
</dbReference>
<keyword evidence="10 18" id="KW-0747">Spliceosome</keyword>
<keyword evidence="16 18" id="KW-0539">Nucleus</keyword>
<dbReference type="GO" id="GO:0005737">
    <property type="term" value="C:cytoplasm"/>
    <property type="evidence" value="ECO:0007669"/>
    <property type="project" value="TreeGrafter"/>
</dbReference>
<dbReference type="InterPro" id="IPR015943">
    <property type="entry name" value="WD40/YVTN_repeat-like_dom_sf"/>
</dbReference>
<dbReference type="UniPathway" id="UPA00143"/>
<dbReference type="PRINTS" id="PR00320">
    <property type="entry name" value="GPROTEINBRPT"/>
</dbReference>
<keyword evidence="15 18" id="KW-0234">DNA repair</keyword>
<dbReference type="InterPro" id="IPR036322">
    <property type="entry name" value="WD40_repeat_dom_sf"/>
</dbReference>
<dbReference type="SUPFAM" id="SSF57850">
    <property type="entry name" value="RING/U-box"/>
    <property type="match status" value="1"/>
</dbReference>
<evidence type="ECO:0000256" key="15">
    <source>
        <dbReference type="ARBA" id="ARBA00023204"/>
    </source>
</evidence>
<dbReference type="AlphaFoldDB" id="A0A196SJH3"/>
<comment type="similarity">
    <text evidence="4 18">Belongs to the WD repeat PRP19 family.</text>
</comment>
<dbReference type="Pfam" id="PF08606">
    <property type="entry name" value="Prp19"/>
    <property type="match status" value="1"/>
</dbReference>
<comment type="subcellular location">
    <subcellularLocation>
        <location evidence="2">Nucleus</location>
        <location evidence="2">Nucleoplasm</location>
    </subcellularLocation>
</comment>
<dbReference type="Pfam" id="PF00400">
    <property type="entry name" value="WD40"/>
    <property type="match status" value="4"/>
</dbReference>
<keyword evidence="7 17" id="KW-0853">WD repeat</keyword>
<evidence type="ECO:0000256" key="8">
    <source>
        <dbReference type="ARBA" id="ARBA00022664"/>
    </source>
</evidence>
<evidence type="ECO:0000256" key="14">
    <source>
        <dbReference type="ARBA" id="ARBA00023187"/>
    </source>
</evidence>
<evidence type="ECO:0000256" key="16">
    <source>
        <dbReference type="ARBA" id="ARBA00023242"/>
    </source>
</evidence>
<comment type="caution">
    <text evidence="20">The sequence shown here is derived from an EMBL/GenBank/DDBJ whole genome shotgun (WGS) entry which is preliminary data.</text>
</comment>
<feature type="repeat" description="WD" evidence="17">
    <location>
        <begin position="247"/>
        <end position="278"/>
    </location>
</feature>
<dbReference type="InterPro" id="IPR013915">
    <property type="entry name" value="Prp19_cc"/>
</dbReference>
<dbReference type="PROSITE" id="PS50294">
    <property type="entry name" value="WD_REPEATS_REGION"/>
    <property type="match status" value="2"/>
</dbReference>
<feature type="repeat" description="WD" evidence="17">
    <location>
        <begin position="373"/>
        <end position="414"/>
    </location>
</feature>
<evidence type="ECO:0000256" key="5">
    <source>
        <dbReference type="ARBA" id="ARBA00012483"/>
    </source>
</evidence>
<dbReference type="EMBL" id="LXWW01000100">
    <property type="protein sequence ID" value="OAO16084.1"/>
    <property type="molecule type" value="Genomic_DNA"/>
</dbReference>
<dbReference type="CDD" id="cd00200">
    <property type="entry name" value="WD40"/>
    <property type="match status" value="1"/>
</dbReference>
<dbReference type="SMART" id="SM00320">
    <property type="entry name" value="WD40"/>
    <property type="match status" value="6"/>
</dbReference>
<keyword evidence="21" id="KW-1185">Reference proteome</keyword>
<comment type="function">
    <text evidence="18">Ubiquitin-protein ligase which is mainly involved pre-mRNA splicing and DNA repair. Required for pre-mRNA splicing as component of the spliceosome.</text>
</comment>
<dbReference type="GO" id="GO:0000974">
    <property type="term" value="C:Prp19 complex"/>
    <property type="evidence" value="ECO:0007669"/>
    <property type="project" value="UniProtKB-UniRule"/>
</dbReference>
<evidence type="ECO:0000256" key="12">
    <source>
        <dbReference type="ARBA" id="ARBA00022763"/>
    </source>
</evidence>
<evidence type="ECO:0000256" key="6">
    <source>
        <dbReference type="ARBA" id="ARBA00015618"/>
    </source>
</evidence>
<dbReference type="GO" id="GO:0006281">
    <property type="term" value="P:DNA repair"/>
    <property type="evidence" value="ECO:0007669"/>
    <property type="project" value="UniProtKB-KW"/>
</dbReference>
<evidence type="ECO:0000256" key="1">
    <source>
        <dbReference type="ARBA" id="ARBA00000900"/>
    </source>
</evidence>
<dbReference type="InterPro" id="IPR019775">
    <property type="entry name" value="WD40_repeat_CS"/>
</dbReference>
<proteinExistence type="inferred from homology"/>
<dbReference type="InterPro" id="IPR001680">
    <property type="entry name" value="WD40_rpt"/>
</dbReference>
<dbReference type="GO" id="GO:0005654">
    <property type="term" value="C:nucleoplasm"/>
    <property type="evidence" value="ECO:0007669"/>
    <property type="project" value="UniProtKB-SubCell"/>
</dbReference>
<dbReference type="InterPro" id="IPR055340">
    <property type="entry name" value="RING-Ubox_PRP19"/>
</dbReference>
<keyword evidence="13 18" id="KW-0833">Ubl conjugation pathway</keyword>
<dbReference type="OrthoDB" id="687049at2759"/>
<dbReference type="GO" id="GO:0061630">
    <property type="term" value="F:ubiquitin protein ligase activity"/>
    <property type="evidence" value="ECO:0007669"/>
    <property type="project" value="UniProtKB-UniRule"/>
</dbReference>
<evidence type="ECO:0000313" key="20">
    <source>
        <dbReference type="EMBL" id="OAO16084.1"/>
    </source>
</evidence>
<dbReference type="SUPFAM" id="SSF50978">
    <property type="entry name" value="WD40 repeat-like"/>
    <property type="match status" value="1"/>
</dbReference>
<dbReference type="EC" id="2.3.2.27" evidence="5 18"/>
<evidence type="ECO:0000256" key="3">
    <source>
        <dbReference type="ARBA" id="ARBA00004906"/>
    </source>
</evidence>
<dbReference type="GO" id="GO:0000398">
    <property type="term" value="P:mRNA splicing, via spliceosome"/>
    <property type="evidence" value="ECO:0007669"/>
    <property type="project" value="InterPro"/>
</dbReference>
<keyword evidence="8 18" id="KW-0507">mRNA processing</keyword>
<dbReference type="Gene3D" id="2.130.10.10">
    <property type="entry name" value="YVTN repeat-like/Quinoprotein amine dehydrogenase"/>
    <property type="match status" value="1"/>
</dbReference>
<feature type="domain" description="U-box" evidence="19">
    <location>
        <begin position="14"/>
        <end position="74"/>
    </location>
</feature>
<dbReference type="InterPro" id="IPR013083">
    <property type="entry name" value="Znf_RING/FYVE/PHD"/>
</dbReference>
<evidence type="ECO:0000256" key="18">
    <source>
        <dbReference type="RuleBase" id="RU367101"/>
    </source>
</evidence>
<name>A0A196SJH3_BLAHN</name>
<dbReference type="PROSITE" id="PS00678">
    <property type="entry name" value="WD_REPEATS_1"/>
    <property type="match status" value="1"/>
</dbReference>
<reference evidence="20 21" key="1">
    <citation type="submission" date="2016-05" db="EMBL/GenBank/DDBJ databases">
        <title>Nuclear genome of Blastocystis sp. subtype 1 NandII.</title>
        <authorList>
            <person name="Gentekaki E."/>
            <person name="Curtis B."/>
            <person name="Stairs C."/>
            <person name="Eme L."/>
            <person name="Herman E."/>
            <person name="Klimes V."/>
            <person name="Arias M.C."/>
            <person name="Elias M."/>
            <person name="Hilliou F."/>
            <person name="Klute M."/>
            <person name="Malik S.-B."/>
            <person name="Pightling A."/>
            <person name="Rachubinski R."/>
            <person name="Salas D."/>
            <person name="Schlacht A."/>
            <person name="Suga H."/>
            <person name="Archibald J."/>
            <person name="Ball S.G."/>
            <person name="Clark G."/>
            <person name="Dacks J."/>
            <person name="Van Der Giezen M."/>
            <person name="Tsaousis A."/>
            <person name="Roger A."/>
        </authorList>
    </citation>
    <scope>NUCLEOTIDE SEQUENCE [LARGE SCALE GENOMIC DNA]</scope>
    <source>
        <strain evidence="21">ATCC 50177 / NandII</strain>
    </source>
</reference>
<keyword evidence="12 18" id="KW-0227">DNA damage</keyword>
<comment type="subunit">
    <text evidence="18">Homotetramer.</text>
</comment>
<dbReference type="PANTHER" id="PTHR43995:SF1">
    <property type="entry name" value="PRE-MRNA-PROCESSING FACTOR 19"/>
    <property type="match status" value="1"/>
</dbReference>
<feature type="repeat" description="WD" evidence="17">
    <location>
        <begin position="340"/>
        <end position="372"/>
    </location>
</feature>
<protein>
    <recommendedName>
        <fullName evidence="6 18">Pre-mRNA-processing factor 19</fullName>
        <ecNumber evidence="5 18">2.3.2.27</ecNumber>
    </recommendedName>
</protein>
<comment type="pathway">
    <text evidence="3 18">Protein modification; protein ubiquitination.</text>
</comment>
<organism evidence="20 21">
    <name type="scientific">Blastocystis sp. subtype 1 (strain ATCC 50177 / NandII)</name>
    <dbReference type="NCBI Taxonomy" id="478820"/>
    <lineage>
        <taxon>Eukaryota</taxon>
        <taxon>Sar</taxon>
        <taxon>Stramenopiles</taxon>
        <taxon>Bigyra</taxon>
        <taxon>Opalozoa</taxon>
        <taxon>Opalinata</taxon>
        <taxon>Blastocystidae</taxon>
        <taxon>Blastocystis</taxon>
    </lineage>
</organism>
<evidence type="ECO:0000256" key="10">
    <source>
        <dbReference type="ARBA" id="ARBA00022728"/>
    </source>
</evidence>
<dbReference type="InterPro" id="IPR003613">
    <property type="entry name" value="Ubox_domain"/>
</dbReference>
<dbReference type="GO" id="GO:0070534">
    <property type="term" value="P:protein K63-linked ubiquitination"/>
    <property type="evidence" value="ECO:0007669"/>
    <property type="project" value="UniProtKB-UniRule"/>
</dbReference>
<dbReference type="Gene3D" id="3.30.40.10">
    <property type="entry name" value="Zinc/RING finger domain, C3HC4 (zinc finger)"/>
    <property type="match status" value="1"/>
</dbReference>
<dbReference type="InterPro" id="IPR020472">
    <property type="entry name" value="WD40_PAC1"/>
</dbReference>
<evidence type="ECO:0000256" key="17">
    <source>
        <dbReference type="PROSITE-ProRule" id="PRU00221"/>
    </source>
</evidence>
<gene>
    <name evidence="20" type="ORF">AV274_2204</name>
</gene>
<dbReference type="PANTHER" id="PTHR43995">
    <property type="entry name" value="PRE-MRNA-PROCESSING FACTOR 19"/>
    <property type="match status" value="1"/>
</dbReference>
<sequence>MFCASAYLCLFVFSGEVPREPVISKKTGYIYEKSLITKYIKTEGKCPITGVELDVDDLIDVKTQPIVKPKPVPATSIPGLLVSLQNEWDSMMLESFTLKKHLQAVRQELSQTLYQHEAACRVIARLIKERDAAREALANVQAAPVAVPEAEMEVEDKISDEMMAKMEKKAKESFKTRPKRKIPDDLCTPEAMKEWKVVASYTAHKTASPAVKCVAQRAEQPDLVLSGGEDGQVLLYNVAERKVRRNFTGHKKAVNSVVLHPTREVVISGSDDKTVRLWVDQERPTVFRQHSAEVTGVALQPVGEFFCSCGRDGAWCFYDIAAARAVQTVACGLEDATPETIQFHPDGLLLGVGASSGAVQVWDMRSQKVAVTLAEHAGAVRGLAFSENGYYMASGAKDEVVKVWDLRNGSCLQNLAMGSAVNAVCFDYSGTYLCGAGEALKVWSTKTWEETFEHAEAVKGYHAAVFGAKAEYLLAGCGNRAVVKLGL</sequence>
<evidence type="ECO:0000313" key="21">
    <source>
        <dbReference type="Proteomes" id="UP000078348"/>
    </source>
</evidence>
<evidence type="ECO:0000256" key="11">
    <source>
        <dbReference type="ARBA" id="ARBA00022737"/>
    </source>
</evidence>
<dbReference type="Proteomes" id="UP000078348">
    <property type="component" value="Unassembled WGS sequence"/>
</dbReference>
<keyword evidence="9 18" id="KW-0808">Transferase</keyword>
<evidence type="ECO:0000256" key="9">
    <source>
        <dbReference type="ARBA" id="ARBA00022679"/>
    </source>
</evidence>
<feature type="repeat" description="WD" evidence="17">
    <location>
        <begin position="287"/>
        <end position="328"/>
    </location>
</feature>